<dbReference type="SUPFAM" id="SSF53098">
    <property type="entry name" value="Ribonuclease H-like"/>
    <property type="match status" value="1"/>
</dbReference>
<evidence type="ECO:0000256" key="1">
    <source>
        <dbReference type="ARBA" id="ARBA00022670"/>
    </source>
</evidence>
<evidence type="ECO:0000256" key="5">
    <source>
        <dbReference type="ARBA" id="ARBA00022946"/>
    </source>
</evidence>
<dbReference type="Pfam" id="PF07727">
    <property type="entry name" value="RVT_2"/>
    <property type="match status" value="1"/>
</dbReference>
<dbReference type="InterPro" id="IPR039537">
    <property type="entry name" value="Retrotran_Ty1/copia-like"/>
</dbReference>
<evidence type="ECO:0000313" key="11">
    <source>
        <dbReference type="Proteomes" id="UP000000763"/>
    </source>
</evidence>
<dbReference type="PANTHER" id="PTHR42648:SF25">
    <property type="entry name" value="RNA-DIRECTED DNA POLYMERASE"/>
    <property type="match status" value="1"/>
</dbReference>
<dbReference type="InterPro" id="IPR011990">
    <property type="entry name" value="TPR-like_helical_dom_sf"/>
</dbReference>
<proteinExistence type="predicted"/>
<name>C7J5N0_ORYSJ</name>
<evidence type="ECO:0000259" key="9">
    <source>
        <dbReference type="PROSITE" id="PS50994"/>
    </source>
</evidence>
<keyword evidence="1" id="KW-0645">Protease</keyword>
<sequence>MSDARSRRSVASSTRRQQDAELAAAEERRRATAQTAAAAARAARLAAAELAAARAEAEAEAAEDAARAAEVEVETLRSSINGSIAGDITADRELEELARGRARERAERWAAAHLHGGGGGPRDRAPADGNPDGRGRAGGSPEPARGPRRRHGSLSPDRRHGHHGVQTVVRDFGPGGGWPTLTKTNYIEWAAVMRVRLQVRHMWEAVRYGDVDYDEDRRALDALIAAVPPEMQFSLSQKRTAKEAWDAIAAARIGSDRARKSTLQALRKEWENLAFKPGEDVDDFALRLNTLLQKMVQYGDDTYDEERAVEKLFRCVPEKYRQIARSIESLLDLSTMSIEEALGRLKVVDGDEPRPLSGPITIGGKLHLTREQWEASQGDGRKGESSSPTGGHKPRKARGGVQLRNDKADGWYLDTGATHHMTGRREFFTEFDSSVRGTVKFGDASGVEIKGVGSVTFTAKSGEHRLLTGVYYIPALRNSIISVGQLDENGSRVLVEDGLMRIWDRRRRLLAKVTRGTNRLYILSAQVAHPVCLAARRDDEAWQWHERFGHLHFEALKQLSAKEMVRGMPCLDHVEQLCDVCVVTKQRRLPFPQQTSFRAKERLGLVHGDLCGPVTPATPGGRRYFLLLVDDLSRYMWVMVLGSKGEAADAIRHAQAAAEAECGRKLRMLRTDNGGEFTAAEFASYCADEGIQRHYTAPYSPQQNGVVERRNQTVVGMARALLKQRGMPAIFWGEAVVTAAYILNRSPTKALDGRTPYEAWHGRKPAVSHLRVFGCLAFAKELGHIGKLDDRSTPGVFIGYAEGSKAYRILDPETQRVRITRDVVFDEGRGWVWDKAVDDGSTPTYDDFTIEYVHFEGAGGVGSSSSPSVSTPVPEPPPTPTPTHPRATTSTTTSSSSTPPQPVSPHAPAPTATPPGTSTPTPARVERSPVEFVTPLSHDGERIDAYHDGEQLRYRTMEDLLGDQPVPGLVPRNLEAQLHLACDDGEPRSFAEAEKHAAWRAAMQSEMDAVQENRTWELADLPRVITGTKDAEVAAFKEEMKATFQMSDLGPLSFYLGIEVHQDNSGITLRQTAYAKRVVELAGLTDCNPALTPMEERLKLSRDSTAEEVDATQYRRLVGSLRYLTHTRPDLAFSVGYVVALSSCEAEYMAASAASTQALWLARLLSDLLGRDTGAVELRVDSKSALALAKKPRFSRTEQAHPSEVDVITYSTLIDGYCLAGKMDEAMKLLSDMVSVGLKPDTVTYSTLINGYCKISRMENALSLFRQMVCNGVSPNIITYNIVLQGLFQTGQTRAAKEIYVRIIKRGIQLEISTCNIVLQGLCKNNLTGEALQMFQNLCLMDVKLETRTFNIMIGSLLRSGRKDESKDLFAALSANGLAPDVVTYTLMIENLIEDGLLEESDNLFLSMEKNGCVPNSRMLNCIVRKLLQKGEIGRAGVYLSKIDKNDFSLEASTAELLILLVSSGKYNQHMKGLPEKYHSFVKSRAV</sequence>
<keyword evidence="5" id="KW-0809">Transit peptide</keyword>
<keyword evidence="4" id="KW-0378">Hydrolase</keyword>
<feature type="compositionally biased region" description="Low complexity" evidence="8">
    <location>
        <begin position="884"/>
        <end position="898"/>
    </location>
</feature>
<evidence type="ECO:0000313" key="10">
    <source>
        <dbReference type="EMBL" id="BAH94197.1"/>
    </source>
</evidence>
<evidence type="ECO:0000256" key="3">
    <source>
        <dbReference type="ARBA" id="ARBA00022737"/>
    </source>
</evidence>
<dbReference type="InterPro" id="IPR013103">
    <property type="entry name" value="RVT_2"/>
</dbReference>
<evidence type="ECO:0000256" key="2">
    <source>
        <dbReference type="ARBA" id="ARBA00022723"/>
    </source>
</evidence>
<feature type="compositionally biased region" description="Low complexity" evidence="8">
    <location>
        <begin position="7"/>
        <end position="23"/>
    </location>
</feature>
<dbReference type="InterPro" id="IPR057670">
    <property type="entry name" value="SH3_retrovirus"/>
</dbReference>
<feature type="compositionally biased region" description="Pro residues" evidence="8">
    <location>
        <begin position="873"/>
        <end position="883"/>
    </location>
</feature>
<dbReference type="Pfam" id="PF00665">
    <property type="entry name" value="rve"/>
    <property type="match status" value="1"/>
</dbReference>
<feature type="compositionally biased region" description="Pro residues" evidence="8">
    <location>
        <begin position="899"/>
        <end position="913"/>
    </location>
</feature>
<feature type="region of interest" description="Disordered" evidence="8">
    <location>
        <begin position="112"/>
        <end position="163"/>
    </location>
</feature>
<feature type="domain" description="Integrase catalytic" evidence="9">
    <location>
        <begin position="588"/>
        <end position="764"/>
    </location>
</feature>
<dbReference type="InterPro" id="IPR001584">
    <property type="entry name" value="Integrase_cat-core"/>
</dbReference>
<dbReference type="Pfam" id="PF25597">
    <property type="entry name" value="SH3_retrovirus"/>
    <property type="match status" value="1"/>
</dbReference>
<reference evidence="11" key="2">
    <citation type="journal article" date="2008" name="Nucleic Acids Res.">
        <title>The rice annotation project database (RAP-DB): 2008 update.</title>
        <authorList>
            <consortium name="The rice annotation project (RAP)"/>
        </authorList>
    </citation>
    <scope>GENOME REANNOTATION</scope>
    <source>
        <strain evidence="11">cv. Nipponbare</strain>
    </source>
</reference>
<dbReference type="Proteomes" id="UP000000763">
    <property type="component" value="Chromosome 8"/>
</dbReference>
<feature type="region of interest" description="Disordered" evidence="8">
    <location>
        <begin position="859"/>
        <end position="927"/>
    </location>
</feature>
<dbReference type="GO" id="GO:0015074">
    <property type="term" value="P:DNA integration"/>
    <property type="evidence" value="ECO:0007669"/>
    <property type="project" value="InterPro"/>
</dbReference>
<feature type="repeat" description="PPR" evidence="6">
    <location>
        <begin position="1381"/>
        <end position="1415"/>
    </location>
</feature>
<feature type="region of interest" description="Disordered" evidence="8">
    <location>
        <begin position="372"/>
        <end position="401"/>
    </location>
</feature>
<keyword evidence="2" id="KW-0479">Metal-binding</keyword>
<dbReference type="InterPro" id="IPR054722">
    <property type="entry name" value="PolX-like_BBD"/>
</dbReference>
<dbReference type="GO" id="GO:0006508">
    <property type="term" value="P:proteolysis"/>
    <property type="evidence" value="ECO:0007669"/>
    <property type="project" value="UniProtKB-KW"/>
</dbReference>
<feature type="repeat" description="PPR" evidence="6">
    <location>
        <begin position="1206"/>
        <end position="1240"/>
    </location>
</feature>
<dbReference type="GO" id="GO:0046872">
    <property type="term" value="F:metal ion binding"/>
    <property type="evidence" value="ECO:0007669"/>
    <property type="project" value="UniProtKB-KW"/>
</dbReference>
<feature type="repeat" description="PPR" evidence="6">
    <location>
        <begin position="1276"/>
        <end position="1310"/>
    </location>
</feature>
<dbReference type="GO" id="GO:0008233">
    <property type="term" value="F:peptidase activity"/>
    <property type="evidence" value="ECO:0007669"/>
    <property type="project" value="UniProtKB-KW"/>
</dbReference>
<dbReference type="InterPro" id="IPR036397">
    <property type="entry name" value="RNaseH_sf"/>
</dbReference>
<evidence type="ECO:0000256" key="8">
    <source>
        <dbReference type="SAM" id="MobiDB-lite"/>
    </source>
</evidence>
<keyword evidence="7" id="KW-0175">Coiled coil</keyword>
<dbReference type="Pfam" id="PF14223">
    <property type="entry name" value="Retrotran_gag_2"/>
    <property type="match status" value="1"/>
</dbReference>
<dbReference type="KEGG" id="dosa:Os08g0248500"/>
<dbReference type="PANTHER" id="PTHR42648">
    <property type="entry name" value="TRANSPOSASE, PUTATIVE-RELATED"/>
    <property type="match status" value="1"/>
</dbReference>
<dbReference type="Pfam" id="PF13976">
    <property type="entry name" value="gag_pre-integrs"/>
    <property type="match status" value="1"/>
</dbReference>
<dbReference type="NCBIfam" id="TIGR00756">
    <property type="entry name" value="PPR"/>
    <property type="match status" value="6"/>
</dbReference>
<reference evidence="10 11" key="1">
    <citation type="journal article" date="2005" name="Nature">
        <title>The map-based sequence of the rice genome.</title>
        <authorList>
            <consortium name="International rice genome sequencing project (IRGSP)"/>
            <person name="Matsumoto T."/>
            <person name="Wu J."/>
            <person name="Kanamori H."/>
            <person name="Katayose Y."/>
            <person name="Fujisawa M."/>
            <person name="Namiki N."/>
            <person name="Mizuno H."/>
            <person name="Yamamoto K."/>
            <person name="Antonio B.A."/>
            <person name="Baba T."/>
            <person name="Sakata K."/>
            <person name="Nagamura Y."/>
            <person name="Aoki H."/>
            <person name="Arikawa K."/>
            <person name="Arita K."/>
            <person name="Bito T."/>
            <person name="Chiden Y."/>
            <person name="Fujitsuka N."/>
            <person name="Fukunaka R."/>
            <person name="Hamada M."/>
            <person name="Harada C."/>
            <person name="Hayashi A."/>
            <person name="Hijishita S."/>
            <person name="Honda M."/>
            <person name="Hosokawa S."/>
            <person name="Ichikawa Y."/>
            <person name="Idonuma A."/>
            <person name="Iijima M."/>
            <person name="Ikeda M."/>
            <person name="Ikeno M."/>
            <person name="Ito K."/>
            <person name="Ito S."/>
            <person name="Ito T."/>
            <person name="Ito Y."/>
            <person name="Ito Y."/>
            <person name="Iwabuchi A."/>
            <person name="Kamiya K."/>
            <person name="Karasawa W."/>
            <person name="Kurita K."/>
            <person name="Katagiri S."/>
            <person name="Kikuta A."/>
            <person name="Kobayashi H."/>
            <person name="Kobayashi N."/>
            <person name="Machita K."/>
            <person name="Maehara T."/>
            <person name="Masukawa M."/>
            <person name="Mizubayashi T."/>
            <person name="Mukai Y."/>
            <person name="Nagasaki H."/>
            <person name="Nagata Y."/>
            <person name="Naito S."/>
            <person name="Nakashima M."/>
            <person name="Nakama Y."/>
            <person name="Nakamichi Y."/>
            <person name="Nakamura M."/>
            <person name="Meguro A."/>
            <person name="Negishi M."/>
            <person name="Ohta I."/>
            <person name="Ohta T."/>
            <person name="Okamoto M."/>
            <person name="Ono N."/>
            <person name="Saji S."/>
            <person name="Sakaguchi M."/>
            <person name="Sakai K."/>
            <person name="Shibata M."/>
            <person name="Shimokawa T."/>
            <person name="Song J."/>
            <person name="Takazaki Y."/>
            <person name="Terasawa K."/>
            <person name="Tsugane M."/>
            <person name="Tsuji K."/>
            <person name="Ueda S."/>
            <person name="Waki K."/>
            <person name="Yamagata H."/>
            <person name="Yamamoto M."/>
            <person name="Yamamoto S."/>
            <person name="Yamane H."/>
            <person name="Yoshiki S."/>
            <person name="Yoshihara R."/>
            <person name="Yukawa K."/>
            <person name="Zhong H."/>
            <person name="Yano M."/>
            <person name="Yuan Q."/>
            <person name="Ouyang S."/>
            <person name="Liu J."/>
            <person name="Jones K.M."/>
            <person name="Gansberger K."/>
            <person name="Moffat K."/>
            <person name="Hill J."/>
            <person name="Bera J."/>
            <person name="Fadrosh D."/>
            <person name="Jin S."/>
            <person name="Johri S."/>
            <person name="Kim M."/>
            <person name="Overton L."/>
            <person name="Reardon M."/>
            <person name="Tsitrin T."/>
            <person name="Vuong H."/>
            <person name="Weaver B."/>
            <person name="Ciecko A."/>
            <person name="Tallon L."/>
            <person name="Jackson J."/>
            <person name="Pai G."/>
            <person name="Aken S.V."/>
            <person name="Utterback T."/>
            <person name="Reidmuller S."/>
            <person name="Feldblyum T."/>
            <person name="Hsiao J."/>
            <person name="Zismann V."/>
            <person name="Iobst S."/>
            <person name="de Vazeille A.R."/>
            <person name="Buell C.R."/>
            <person name="Ying K."/>
            <person name="Li Y."/>
            <person name="Lu T."/>
            <person name="Huang Y."/>
            <person name="Zhao Q."/>
            <person name="Feng Q."/>
            <person name="Zhang L."/>
            <person name="Zhu J."/>
            <person name="Weng Q."/>
            <person name="Mu J."/>
            <person name="Lu Y."/>
            <person name="Fan D."/>
            <person name="Liu Y."/>
            <person name="Guan J."/>
            <person name="Zhang Y."/>
            <person name="Yu S."/>
            <person name="Liu X."/>
            <person name="Zhang Y."/>
            <person name="Hong G."/>
            <person name="Han B."/>
            <person name="Choisne N."/>
            <person name="Demange N."/>
            <person name="Orjeda G."/>
            <person name="Samain S."/>
            <person name="Cattolico L."/>
            <person name="Pelletier E."/>
            <person name="Couloux A."/>
            <person name="Segurens B."/>
            <person name="Wincker P."/>
            <person name="D'Hont A."/>
            <person name="Scarpelli C."/>
            <person name="Weissenbach J."/>
            <person name="Salanoubat M."/>
            <person name="Quetier F."/>
            <person name="Yu Y."/>
            <person name="Kim H.R."/>
            <person name="Rambo T."/>
            <person name="Currie J."/>
            <person name="Collura K."/>
            <person name="Luo M."/>
            <person name="Yang T."/>
            <person name="Ammiraju J.S.S."/>
            <person name="Engler F."/>
            <person name="Soderlund C."/>
            <person name="Wing R.A."/>
            <person name="Palmer L.E."/>
            <person name="de la Bastide M."/>
            <person name="Spiegel L."/>
            <person name="Nascimento L."/>
            <person name="Zutavern T."/>
            <person name="O'Shaughnessy A."/>
            <person name="Dike S."/>
            <person name="Dedhia N."/>
            <person name="Preston R."/>
            <person name="Balija V."/>
            <person name="McCombie W.R."/>
            <person name="Chow T."/>
            <person name="Chen H."/>
            <person name="Chung M."/>
            <person name="Chen C."/>
            <person name="Shaw J."/>
            <person name="Wu H."/>
            <person name="Hsiao K."/>
            <person name="Chao Y."/>
            <person name="Chu M."/>
            <person name="Cheng C."/>
            <person name="Hour A."/>
            <person name="Lee P."/>
            <person name="Lin S."/>
            <person name="Lin Y."/>
            <person name="Liou J."/>
            <person name="Liu S."/>
            <person name="Hsing Y."/>
            <person name="Raghuvanshi S."/>
            <person name="Mohanty A."/>
            <person name="Bharti A.K."/>
            <person name="Gaur A."/>
            <person name="Gupta V."/>
            <person name="Kumar D."/>
            <person name="Ravi V."/>
            <person name="Vij S."/>
            <person name="Kapur A."/>
            <person name="Khurana P."/>
            <person name="Khurana P."/>
            <person name="Khurana J.P."/>
            <person name="Tyagi A.K."/>
            <person name="Gaikwad K."/>
            <person name="Singh A."/>
            <person name="Dalal V."/>
            <person name="Srivastava S."/>
            <person name="Dixit A."/>
            <person name="Pal A.K."/>
            <person name="Ghazi I.A."/>
            <person name="Yadav M."/>
            <person name="Pandit A."/>
            <person name="Bhargava A."/>
            <person name="Sureshbabu K."/>
            <person name="Batra K."/>
            <person name="Sharma T.R."/>
            <person name="Mohapatra T."/>
            <person name="Singh N.K."/>
            <person name="Messing J."/>
            <person name="Nelson A.B."/>
            <person name="Fuks G."/>
            <person name="Kavchok S."/>
            <person name="Keizer G."/>
            <person name="Linton E."/>
            <person name="Llaca V."/>
            <person name="Song R."/>
            <person name="Tanyolac B."/>
            <person name="Young S."/>
            <person name="Ho-Il K."/>
            <person name="Hahn J.H."/>
            <person name="Sangsakoo G."/>
            <person name="Vanavichit A."/>
            <person name="de Mattos Luiz.A.T."/>
            <person name="Zimmer P.D."/>
            <person name="Malone G."/>
            <person name="Dellagostin O."/>
            <person name="de Oliveira A.C."/>
            <person name="Bevan M."/>
            <person name="Bancroft I."/>
            <person name="Minx P."/>
            <person name="Cordum H."/>
            <person name="Wilson R."/>
            <person name="Cheng Z."/>
            <person name="Jin W."/>
            <person name="Jiang J."/>
            <person name="Leong S.A."/>
            <person name="Iwama H."/>
            <person name="Gojobori T."/>
            <person name="Itoh T."/>
            <person name="Niimura Y."/>
            <person name="Fujii Y."/>
            <person name="Habara T."/>
            <person name="Sakai H."/>
            <person name="Sato Y."/>
            <person name="Wilson G."/>
            <person name="Kumar K."/>
            <person name="McCouch S."/>
            <person name="Juretic N."/>
            <person name="Hoen D."/>
            <person name="Wright S."/>
            <person name="Bruskiewich R."/>
            <person name="Bureau T."/>
            <person name="Miyao A."/>
            <person name="Hirochika H."/>
            <person name="Nishikawa T."/>
            <person name="Kadowaki K."/>
            <person name="Sugiura M."/>
            <person name="Burr B."/>
            <person name="Sasaki T."/>
        </authorList>
    </citation>
    <scope>NUCLEOTIDE SEQUENCE [LARGE SCALE GENOMIC DNA]</scope>
    <source>
        <strain evidence="11">cv. Nipponbare</strain>
    </source>
</reference>
<dbReference type="Gene3D" id="1.25.40.10">
    <property type="entry name" value="Tetratricopeptide repeat domain"/>
    <property type="match status" value="2"/>
</dbReference>
<dbReference type="CDD" id="cd09272">
    <property type="entry name" value="RNase_HI_RT_Ty1"/>
    <property type="match status" value="1"/>
</dbReference>
<dbReference type="InterPro" id="IPR002885">
    <property type="entry name" value="PPR_rpt"/>
</dbReference>
<protein>
    <submittedName>
        <fullName evidence="10">Os08g0248500 protein</fullName>
    </submittedName>
</protein>
<dbReference type="Pfam" id="PF22936">
    <property type="entry name" value="Pol_BBD"/>
    <property type="match status" value="1"/>
</dbReference>
<dbReference type="PROSITE" id="PS51375">
    <property type="entry name" value="PPR"/>
    <property type="match status" value="6"/>
</dbReference>
<feature type="compositionally biased region" description="Basic and acidic residues" evidence="8">
    <location>
        <begin position="372"/>
        <end position="384"/>
    </location>
</feature>
<dbReference type="GO" id="GO:0003676">
    <property type="term" value="F:nucleic acid binding"/>
    <property type="evidence" value="ECO:0007669"/>
    <property type="project" value="InterPro"/>
</dbReference>
<evidence type="ECO:0000256" key="7">
    <source>
        <dbReference type="SAM" id="Coils"/>
    </source>
</evidence>
<dbReference type="PROSITE" id="PS50994">
    <property type="entry name" value="INTEGRASE"/>
    <property type="match status" value="1"/>
</dbReference>
<evidence type="ECO:0000256" key="6">
    <source>
        <dbReference type="PROSITE-ProRule" id="PRU00708"/>
    </source>
</evidence>
<feature type="repeat" description="PPR" evidence="6">
    <location>
        <begin position="1311"/>
        <end position="1345"/>
    </location>
</feature>
<feature type="repeat" description="PPR" evidence="6">
    <location>
        <begin position="1241"/>
        <end position="1275"/>
    </location>
</feature>
<dbReference type="Pfam" id="PF13041">
    <property type="entry name" value="PPR_2"/>
    <property type="match status" value="3"/>
</dbReference>
<evidence type="ECO:0000256" key="4">
    <source>
        <dbReference type="ARBA" id="ARBA00022801"/>
    </source>
</evidence>
<dbReference type="InterPro" id="IPR025724">
    <property type="entry name" value="GAG-pre-integrase_dom"/>
</dbReference>
<feature type="compositionally biased region" description="Low complexity" evidence="8">
    <location>
        <begin position="863"/>
        <end position="872"/>
    </location>
</feature>
<dbReference type="EMBL" id="AP008214">
    <property type="protein sequence ID" value="BAH94197.1"/>
    <property type="molecule type" value="Genomic_DNA"/>
</dbReference>
<gene>
    <name evidence="10" type="ordered locus">Os08g0248500</name>
</gene>
<feature type="compositionally biased region" description="Basic and acidic residues" evidence="8">
    <location>
        <begin position="121"/>
        <end position="135"/>
    </location>
</feature>
<accession>C7J5N0</accession>
<feature type="region of interest" description="Disordered" evidence="8">
    <location>
        <begin position="1"/>
        <end position="28"/>
    </location>
</feature>
<dbReference type="InterPro" id="IPR012337">
    <property type="entry name" value="RNaseH-like_sf"/>
</dbReference>
<feature type="coiled-coil region" evidence="7">
    <location>
        <begin position="40"/>
        <end position="79"/>
    </location>
</feature>
<organism evidence="10 11">
    <name type="scientific">Oryza sativa subsp. japonica</name>
    <name type="common">Rice</name>
    <dbReference type="NCBI Taxonomy" id="39947"/>
    <lineage>
        <taxon>Eukaryota</taxon>
        <taxon>Viridiplantae</taxon>
        <taxon>Streptophyta</taxon>
        <taxon>Embryophyta</taxon>
        <taxon>Tracheophyta</taxon>
        <taxon>Spermatophyta</taxon>
        <taxon>Magnoliopsida</taxon>
        <taxon>Liliopsida</taxon>
        <taxon>Poales</taxon>
        <taxon>Poaceae</taxon>
        <taxon>BOP clade</taxon>
        <taxon>Oryzoideae</taxon>
        <taxon>Oryzeae</taxon>
        <taxon>Oryzinae</taxon>
        <taxon>Oryza</taxon>
        <taxon>Oryza sativa</taxon>
    </lineage>
</organism>
<feature type="compositionally biased region" description="Low complexity" evidence="8">
    <location>
        <begin position="914"/>
        <end position="923"/>
    </location>
</feature>
<dbReference type="Gene3D" id="3.30.420.10">
    <property type="entry name" value="Ribonuclease H-like superfamily/Ribonuclease H"/>
    <property type="match status" value="1"/>
</dbReference>
<keyword evidence="3" id="KW-0677">Repeat</keyword>
<feature type="repeat" description="PPR" evidence="6">
    <location>
        <begin position="1346"/>
        <end position="1380"/>
    </location>
</feature>